<dbReference type="Proteomes" id="UP001152795">
    <property type="component" value="Unassembled WGS sequence"/>
</dbReference>
<proteinExistence type="predicted"/>
<evidence type="ECO:0000313" key="2">
    <source>
        <dbReference type="Proteomes" id="UP001152795"/>
    </source>
</evidence>
<reference evidence="1" key="1">
    <citation type="submission" date="2020-04" db="EMBL/GenBank/DDBJ databases">
        <authorList>
            <person name="Alioto T."/>
            <person name="Alioto T."/>
            <person name="Gomez Garrido J."/>
        </authorList>
    </citation>
    <scope>NUCLEOTIDE SEQUENCE</scope>
    <source>
        <strain evidence="1">A484AB</strain>
    </source>
</reference>
<comment type="caution">
    <text evidence="1">The sequence shown here is derived from an EMBL/GenBank/DDBJ whole genome shotgun (WGS) entry which is preliminary data.</text>
</comment>
<keyword evidence="2" id="KW-1185">Reference proteome</keyword>
<dbReference type="EMBL" id="CACRXK020011283">
    <property type="protein sequence ID" value="CAB4021133.1"/>
    <property type="molecule type" value="Genomic_DNA"/>
</dbReference>
<name>A0A7D9KXC1_PARCT</name>
<feature type="non-terminal residue" evidence="1">
    <location>
        <position position="1"/>
    </location>
</feature>
<evidence type="ECO:0000313" key="1">
    <source>
        <dbReference type="EMBL" id="CAB4021133.1"/>
    </source>
</evidence>
<gene>
    <name evidence="1" type="ORF">PACLA_8A056977</name>
</gene>
<sequence>LTKRLARLCALFSDRYENNLSSWNGLHWFGRIPLNLLLSWTRWITLQMSKQKLPLDIRNSSSTDAII</sequence>
<protein>
    <submittedName>
        <fullName evidence="1">Uncharacterized protein</fullName>
    </submittedName>
</protein>
<accession>A0A7D9KXC1</accession>
<dbReference type="AlphaFoldDB" id="A0A7D9KXC1"/>
<organism evidence="1 2">
    <name type="scientific">Paramuricea clavata</name>
    <name type="common">Red gorgonian</name>
    <name type="synonym">Violescent sea-whip</name>
    <dbReference type="NCBI Taxonomy" id="317549"/>
    <lineage>
        <taxon>Eukaryota</taxon>
        <taxon>Metazoa</taxon>
        <taxon>Cnidaria</taxon>
        <taxon>Anthozoa</taxon>
        <taxon>Octocorallia</taxon>
        <taxon>Malacalcyonacea</taxon>
        <taxon>Plexauridae</taxon>
        <taxon>Paramuricea</taxon>
    </lineage>
</organism>